<accession>A0A8C8U8Z0</accession>
<dbReference type="RefSeq" id="XP_042120070.1">
    <property type="nucleotide sequence ID" value="XM_042264136.1"/>
</dbReference>
<name>A0A8C8U8Z0_PERMB</name>
<dbReference type="SUPFAM" id="SSF56994">
    <property type="entry name" value="Insulin-like"/>
    <property type="match status" value="1"/>
</dbReference>
<feature type="signal peptide" evidence="8">
    <location>
        <begin position="1"/>
        <end position="22"/>
    </location>
</feature>
<comment type="similarity">
    <text evidence="2 7">Belongs to the insulin family.</text>
</comment>
<dbReference type="Proteomes" id="UP000694547">
    <property type="component" value="Chromosome 19"/>
</dbReference>
<dbReference type="OrthoDB" id="9659760at2759"/>
<dbReference type="AlphaFoldDB" id="A0A8C8U8Z0"/>
<evidence type="ECO:0000256" key="3">
    <source>
        <dbReference type="ARBA" id="ARBA00022525"/>
    </source>
</evidence>
<dbReference type="InterPro" id="IPR022353">
    <property type="entry name" value="Insulin_CS"/>
</dbReference>
<feature type="chain" id="PRO_5034423217" description="Insulin-like domain-containing protein" evidence="8">
    <location>
        <begin position="23"/>
        <end position="188"/>
    </location>
</feature>
<dbReference type="SMART" id="SM00078">
    <property type="entry name" value="IlGF"/>
    <property type="match status" value="1"/>
</dbReference>
<keyword evidence="6" id="KW-1015">Disulfide bond</keyword>
<evidence type="ECO:0000256" key="7">
    <source>
        <dbReference type="RuleBase" id="RU000406"/>
    </source>
</evidence>
<dbReference type="InterPro" id="IPR036438">
    <property type="entry name" value="Insulin-like_sf"/>
</dbReference>
<dbReference type="PROSITE" id="PS00262">
    <property type="entry name" value="INSULIN"/>
    <property type="match status" value="1"/>
</dbReference>
<evidence type="ECO:0000313" key="10">
    <source>
        <dbReference type="Ensembl" id="ENSPEMP00000029274.1"/>
    </source>
</evidence>
<evidence type="ECO:0000259" key="9">
    <source>
        <dbReference type="SMART" id="SM00078"/>
    </source>
</evidence>
<keyword evidence="5" id="KW-0372">Hormone</keyword>
<keyword evidence="4" id="KW-0165">Cleavage on pair of basic residues</keyword>
<comment type="subcellular location">
    <subcellularLocation>
        <location evidence="1 7">Secreted</location>
    </subcellularLocation>
</comment>
<dbReference type="GeneTree" id="ENSGT00940000154434"/>
<sequence length="188" mass="21226">MKHLSCSCLLWLGLLKATLSQGQEDSKLRKLCGSDLMIEIMKLCGRSSQSQIGLKEQTPLTQPSHKVKIVSLDQIPSSSPGRFTNPRPASASREKITKTWEPQPLPDHQFEKVNLLPEKSREFSSLGVNPYVERVKLQKKSTNEINTFSTLFWGKHAQRKHRGFSDKCCLMGCTNEELAFACLPYADF</sequence>
<feature type="domain" description="Insulin-like" evidence="9">
    <location>
        <begin position="29"/>
        <end position="182"/>
    </location>
</feature>
<dbReference type="PANTHER" id="PTHR12004">
    <property type="entry name" value="RELAXIN"/>
    <property type="match status" value="1"/>
</dbReference>
<dbReference type="GO" id="GO:0005179">
    <property type="term" value="F:hormone activity"/>
    <property type="evidence" value="ECO:0007669"/>
    <property type="project" value="UniProtKB-KW"/>
</dbReference>
<evidence type="ECO:0000256" key="4">
    <source>
        <dbReference type="ARBA" id="ARBA00022685"/>
    </source>
</evidence>
<keyword evidence="8" id="KW-0732">Signal</keyword>
<organism evidence="10 11">
    <name type="scientific">Peromyscus maniculatus bairdii</name>
    <name type="common">Prairie deer mouse</name>
    <dbReference type="NCBI Taxonomy" id="230844"/>
    <lineage>
        <taxon>Eukaryota</taxon>
        <taxon>Metazoa</taxon>
        <taxon>Chordata</taxon>
        <taxon>Craniata</taxon>
        <taxon>Vertebrata</taxon>
        <taxon>Euteleostomi</taxon>
        <taxon>Mammalia</taxon>
        <taxon>Eutheria</taxon>
        <taxon>Euarchontoglires</taxon>
        <taxon>Glires</taxon>
        <taxon>Rodentia</taxon>
        <taxon>Myomorpha</taxon>
        <taxon>Muroidea</taxon>
        <taxon>Cricetidae</taxon>
        <taxon>Neotominae</taxon>
        <taxon>Peromyscus</taxon>
    </lineage>
</organism>
<gene>
    <name evidence="10" type="primary">LOC102912420</name>
</gene>
<keyword evidence="11" id="KW-1185">Reference proteome</keyword>
<proteinExistence type="inferred from homology"/>
<dbReference type="Gene3D" id="1.10.100.10">
    <property type="entry name" value="Insulin-like"/>
    <property type="match status" value="1"/>
</dbReference>
<reference evidence="10" key="3">
    <citation type="submission" date="2025-09" db="UniProtKB">
        <authorList>
            <consortium name="Ensembl"/>
        </authorList>
    </citation>
    <scope>IDENTIFICATION</scope>
</reference>
<dbReference type="InterPro" id="IPR051042">
    <property type="entry name" value="Repro_Hormone_Insulin-like"/>
</dbReference>
<dbReference type="PANTHER" id="PTHR12004:SF1">
    <property type="entry name" value="INSULIN-LIKE PEPTIDE INSL6"/>
    <property type="match status" value="1"/>
</dbReference>
<reference evidence="10" key="2">
    <citation type="submission" date="2025-08" db="UniProtKB">
        <authorList>
            <consortium name="Ensembl"/>
        </authorList>
    </citation>
    <scope>IDENTIFICATION</scope>
</reference>
<evidence type="ECO:0000256" key="8">
    <source>
        <dbReference type="SAM" id="SignalP"/>
    </source>
</evidence>
<reference evidence="10 11" key="1">
    <citation type="submission" date="2018-10" db="EMBL/GenBank/DDBJ databases">
        <title>Improved assembly of the deer mouse Peromyscus maniculatus genome.</title>
        <authorList>
            <person name="Lassance J.-M."/>
            <person name="Hoekstra H.E."/>
        </authorList>
    </citation>
    <scope>NUCLEOTIDE SEQUENCE [LARGE SCALE GENOMIC DNA]</scope>
</reference>
<evidence type="ECO:0000256" key="6">
    <source>
        <dbReference type="ARBA" id="ARBA00023157"/>
    </source>
</evidence>
<keyword evidence="3 7" id="KW-0964">Secreted</keyword>
<evidence type="ECO:0000256" key="2">
    <source>
        <dbReference type="ARBA" id="ARBA00009034"/>
    </source>
</evidence>
<evidence type="ECO:0000256" key="1">
    <source>
        <dbReference type="ARBA" id="ARBA00004613"/>
    </source>
</evidence>
<evidence type="ECO:0000256" key="5">
    <source>
        <dbReference type="ARBA" id="ARBA00022702"/>
    </source>
</evidence>
<evidence type="ECO:0000313" key="11">
    <source>
        <dbReference type="Proteomes" id="UP000694547"/>
    </source>
</evidence>
<dbReference type="InterPro" id="IPR016179">
    <property type="entry name" value="Insulin-like"/>
</dbReference>
<protein>
    <recommendedName>
        <fullName evidence="9">Insulin-like domain-containing protein</fullName>
    </recommendedName>
</protein>
<dbReference type="GO" id="GO:0005576">
    <property type="term" value="C:extracellular region"/>
    <property type="evidence" value="ECO:0007669"/>
    <property type="project" value="UniProtKB-SubCell"/>
</dbReference>
<dbReference type="Pfam" id="PF00049">
    <property type="entry name" value="Insulin"/>
    <property type="match status" value="1"/>
</dbReference>
<dbReference type="Ensembl" id="ENSPEMT00000038781.1">
    <property type="protein sequence ID" value="ENSPEMP00000029274.1"/>
    <property type="gene ID" value="ENSPEMG00000028900.1"/>
</dbReference>